<feature type="non-terminal residue" evidence="1">
    <location>
        <position position="1"/>
    </location>
</feature>
<dbReference type="PANTHER" id="PTHR31025">
    <property type="entry name" value="SI:CH211-196P9.1-RELATED"/>
    <property type="match status" value="1"/>
</dbReference>
<accession>A0A8T0AGV9</accession>
<proteinExistence type="predicted"/>
<dbReference type="PANTHER" id="PTHR31025:SF27">
    <property type="entry name" value="SI:CH211-193K19.2-RELATED"/>
    <property type="match status" value="1"/>
</dbReference>
<name>A0A8T0AGV9_SILME</name>
<protein>
    <submittedName>
        <fullName evidence="1">Uncharacterized protein</fullName>
    </submittedName>
</protein>
<sequence>VPATVILRIILGENDSQRLILKDGLPESVSELIQHIKRQCGVEGDIRLQFMDADFNNEFTNLTSMSDVKDKSTIKVIFNTVASHHPALPGDIAPQPYFTVASAHSLDDSVSLSSCTSFDTDILSSPESISSRFSAWPLVFKVPRFSYDAEVQLERANAAFKENGTLLSPDTKLKSSILDGLIETIIQYKVYLSDAEFKDVAAALVSSHPCLKEPGSATGYDGWKKSLKYKLGNYRTKLRRLGCPEVSVNALVNKPNDRCSPAYGVKKPK</sequence>
<keyword evidence="2" id="KW-1185">Reference proteome</keyword>
<feature type="non-terminal residue" evidence="1">
    <location>
        <position position="269"/>
    </location>
</feature>
<dbReference type="Proteomes" id="UP000606274">
    <property type="component" value="Unassembled WGS sequence"/>
</dbReference>
<dbReference type="EMBL" id="JABFDY010000023">
    <property type="protein sequence ID" value="KAF7689966.1"/>
    <property type="molecule type" value="Genomic_DNA"/>
</dbReference>
<evidence type="ECO:0000313" key="1">
    <source>
        <dbReference type="EMBL" id="KAF7689966.1"/>
    </source>
</evidence>
<evidence type="ECO:0000313" key="2">
    <source>
        <dbReference type="Proteomes" id="UP000606274"/>
    </source>
</evidence>
<organism evidence="1 2">
    <name type="scientific">Silurus meridionalis</name>
    <name type="common">Southern catfish</name>
    <name type="synonym">Silurus soldatovi meridionalis</name>
    <dbReference type="NCBI Taxonomy" id="175797"/>
    <lineage>
        <taxon>Eukaryota</taxon>
        <taxon>Metazoa</taxon>
        <taxon>Chordata</taxon>
        <taxon>Craniata</taxon>
        <taxon>Vertebrata</taxon>
        <taxon>Euteleostomi</taxon>
        <taxon>Actinopterygii</taxon>
        <taxon>Neopterygii</taxon>
        <taxon>Teleostei</taxon>
        <taxon>Ostariophysi</taxon>
        <taxon>Siluriformes</taxon>
        <taxon>Siluridae</taxon>
        <taxon>Silurus</taxon>
    </lineage>
</organism>
<dbReference type="AlphaFoldDB" id="A0A8T0AGV9"/>
<comment type="caution">
    <text evidence="1">The sequence shown here is derived from an EMBL/GenBank/DDBJ whole genome shotgun (WGS) entry which is preliminary data.</text>
</comment>
<gene>
    <name evidence="1" type="ORF">HF521_011770</name>
</gene>
<reference evidence="1" key="1">
    <citation type="submission" date="2020-08" db="EMBL/GenBank/DDBJ databases">
        <title>Chromosome-level assembly of Southern catfish (Silurus meridionalis) provides insights into visual adaptation to the nocturnal and benthic lifestyles.</title>
        <authorList>
            <person name="Zhang Y."/>
            <person name="Wang D."/>
            <person name="Peng Z."/>
        </authorList>
    </citation>
    <scope>NUCLEOTIDE SEQUENCE</scope>
    <source>
        <strain evidence="1">SWU-2019-XX</strain>
        <tissue evidence="1">Muscle</tissue>
    </source>
</reference>